<keyword evidence="3 12" id="KW-0378">Hydrolase</keyword>
<dbReference type="GO" id="GO:0003677">
    <property type="term" value="F:DNA binding"/>
    <property type="evidence" value="ECO:0007669"/>
    <property type="project" value="UniProtKB-KW"/>
</dbReference>
<dbReference type="Pfam" id="PF00270">
    <property type="entry name" value="DEAD"/>
    <property type="match status" value="1"/>
</dbReference>
<gene>
    <name evidence="12" type="ordered locus">Sulac_2503</name>
</gene>
<dbReference type="PROSITE" id="PS51194">
    <property type="entry name" value="HELICASE_CTER"/>
    <property type="match status" value="1"/>
</dbReference>
<dbReference type="GO" id="GO:0003678">
    <property type="term" value="F:DNA helicase activity"/>
    <property type="evidence" value="ECO:0007669"/>
    <property type="project" value="TreeGrafter"/>
</dbReference>
<dbReference type="Pfam" id="PF17191">
    <property type="entry name" value="RecG_wedge"/>
    <property type="match status" value="1"/>
</dbReference>
<organism evidence="12 13">
    <name type="scientific">Sulfobacillus acidophilus (strain ATCC 700253 / DSM 10332 / NAL)</name>
    <dbReference type="NCBI Taxonomy" id="679936"/>
    <lineage>
        <taxon>Bacteria</taxon>
        <taxon>Bacillati</taxon>
        <taxon>Bacillota</taxon>
        <taxon>Clostridia</taxon>
        <taxon>Eubacteriales</taxon>
        <taxon>Clostridiales Family XVII. Incertae Sedis</taxon>
        <taxon>Sulfobacillus</taxon>
    </lineage>
</organism>
<evidence type="ECO:0000256" key="4">
    <source>
        <dbReference type="ARBA" id="ARBA00022806"/>
    </source>
</evidence>
<dbReference type="PANTHER" id="PTHR47964:SF1">
    <property type="entry name" value="ATP-DEPENDENT DNA HELICASE HOMOLOG RECG, CHLOROPLASTIC"/>
    <property type="match status" value="1"/>
</dbReference>
<dbReference type="SUPFAM" id="SSF52540">
    <property type="entry name" value="P-loop containing nucleoside triphosphate hydrolases"/>
    <property type="match status" value="1"/>
</dbReference>
<dbReference type="Gene3D" id="3.40.50.300">
    <property type="entry name" value="P-loop containing nucleotide triphosphate hydrolases"/>
    <property type="match status" value="2"/>
</dbReference>
<evidence type="ECO:0000313" key="13">
    <source>
        <dbReference type="Proteomes" id="UP000005439"/>
    </source>
</evidence>
<feature type="domain" description="Helicase C-terminal" evidence="11">
    <location>
        <begin position="475"/>
        <end position="638"/>
    </location>
</feature>
<evidence type="ECO:0000256" key="8">
    <source>
        <dbReference type="ARBA" id="ARBA00049819"/>
    </source>
</evidence>
<dbReference type="Proteomes" id="UP000005439">
    <property type="component" value="Chromosome"/>
</dbReference>
<dbReference type="Pfam" id="PF19833">
    <property type="entry name" value="RecG_dom3_C"/>
    <property type="match status" value="1"/>
</dbReference>
<sequence>MADGSLPQTGAGMSRRPRNAGGDGPRALGDPITTVPGVGPKRAQDLAKLGITRVGDIVTLWPRRYIDRQHITPIWQLMAGETATVKGRIQDARVVVTARQRSVFRITLDDGTGRLEVTFFHAAWLRRQLVPGLSLLVTGRVEAFSHRLSMVHPEFEVLEEGREPLLGLIPIYPLAGDLRQRFLQELTRQWVPRLVPQMPDPIPMAIRQNERLPDRHWAVKTIHFPPDSKALEEARRRLVFDEFLRIALAVLWLAKPDGAVKGPQLHADNPLVAQFLQVLPFELTAGQKRAWDDIRQDLTGPDPMARLLQGDVGSGKTVLAALTLVTAVGSGWQAALMAPTELLAEQHYLVLRRLLEPLGIPVVLRTGRQAKDASLTELMAGPTPLIVVGTQALVSEGVQFGRLGAVVIDEQHRFGVRQRARLGEKGLMPHMLVMTATPIPRTLALTVYGDLQLSRIEGKPPGRQPVTTVHLPMSQRRQAYQAVRDAVRRGEQAYVVCPLVDDNEEGQGKAAVQLADGMKQVPGWRVGVIHGKMSAEEKSSVMDDFRHHRLDVLVGTTILEVGVDVPNATMMVIEEADRFGLAQLHQLRGRVGRGVKPSTCYLLADPKTEEGSARLQAMVETDDGLTLAERDLELRGPGEILGMRQHGLSGFQLANPLKDLAWLERAREVARQLIEEDSRLARPEHQALRQWVFEALSEALPGQVLH</sequence>
<evidence type="ECO:0000256" key="6">
    <source>
        <dbReference type="ARBA" id="ARBA00023125"/>
    </source>
</evidence>
<evidence type="ECO:0000256" key="1">
    <source>
        <dbReference type="ARBA" id="ARBA00022741"/>
    </source>
</evidence>
<evidence type="ECO:0000256" key="3">
    <source>
        <dbReference type="ARBA" id="ARBA00022801"/>
    </source>
</evidence>
<dbReference type="Gene3D" id="2.40.50.140">
    <property type="entry name" value="Nucleic acid-binding proteins"/>
    <property type="match status" value="1"/>
</dbReference>
<dbReference type="InterPro" id="IPR012340">
    <property type="entry name" value="NA-bd_OB-fold"/>
</dbReference>
<keyword evidence="6" id="KW-0238">DNA-binding</keyword>
<feature type="domain" description="Helicase ATP-binding" evidence="10">
    <location>
        <begin position="297"/>
        <end position="456"/>
    </location>
</feature>
<reference evidence="13" key="1">
    <citation type="submission" date="2011-12" db="EMBL/GenBank/DDBJ databases">
        <title>The complete genome of chromosome of Sulfobacillus acidophilus DSM 10332.</title>
        <authorList>
            <person name="Lucas S."/>
            <person name="Han J."/>
            <person name="Lapidus A."/>
            <person name="Bruce D."/>
            <person name="Goodwin L."/>
            <person name="Pitluck S."/>
            <person name="Peters L."/>
            <person name="Kyrpides N."/>
            <person name="Mavromatis K."/>
            <person name="Ivanova N."/>
            <person name="Mikhailova N."/>
            <person name="Chertkov O."/>
            <person name="Saunders E."/>
            <person name="Detter J.C."/>
            <person name="Tapia R."/>
            <person name="Han C."/>
            <person name="Land M."/>
            <person name="Hauser L."/>
            <person name="Markowitz V."/>
            <person name="Cheng J.-F."/>
            <person name="Hugenholtz P."/>
            <person name="Woyke T."/>
            <person name="Wu D."/>
            <person name="Pukall R."/>
            <person name="Gehrich-Schroeter G."/>
            <person name="Schneider S."/>
            <person name="Klenk H.-P."/>
            <person name="Eisen J.A."/>
        </authorList>
    </citation>
    <scope>NUCLEOTIDE SEQUENCE [LARGE SCALE GENOMIC DNA]</scope>
    <source>
        <strain evidence="13">ATCC 700253 / DSM 10332 / NAL</strain>
    </source>
</reference>
<dbReference type="InterPro" id="IPR045562">
    <property type="entry name" value="RecG_dom3_C"/>
</dbReference>
<dbReference type="PANTHER" id="PTHR47964">
    <property type="entry name" value="ATP-DEPENDENT DNA HELICASE HOMOLOG RECG, CHLOROPLASTIC"/>
    <property type="match status" value="1"/>
</dbReference>
<dbReference type="InterPro" id="IPR047112">
    <property type="entry name" value="RecG/Mfd"/>
</dbReference>
<dbReference type="InterPro" id="IPR014001">
    <property type="entry name" value="Helicase_ATP-bd"/>
</dbReference>
<protein>
    <recommendedName>
        <fullName evidence="8">Probable DNA 3'-5' helicase RecG</fullName>
    </recommendedName>
</protein>
<evidence type="ECO:0000259" key="11">
    <source>
        <dbReference type="PROSITE" id="PS51194"/>
    </source>
</evidence>
<dbReference type="STRING" id="679936.Sulac_2503"/>
<dbReference type="HOGENOM" id="CLU_005122_7_1_9"/>
<keyword evidence="4 12" id="KW-0347">Helicase</keyword>
<feature type="region of interest" description="Disordered" evidence="9">
    <location>
        <begin position="1"/>
        <end position="39"/>
    </location>
</feature>
<dbReference type="GO" id="GO:0005524">
    <property type="term" value="F:ATP binding"/>
    <property type="evidence" value="ECO:0007669"/>
    <property type="project" value="UniProtKB-KW"/>
</dbReference>
<proteinExistence type="predicted"/>
<dbReference type="CDD" id="cd04488">
    <property type="entry name" value="RecG_wedge_OBF"/>
    <property type="match status" value="1"/>
</dbReference>
<dbReference type="SUPFAM" id="SSF50249">
    <property type="entry name" value="Nucleic acid-binding proteins"/>
    <property type="match status" value="1"/>
</dbReference>
<dbReference type="Pfam" id="PF00271">
    <property type="entry name" value="Helicase_C"/>
    <property type="match status" value="1"/>
</dbReference>
<dbReference type="InterPro" id="IPR027417">
    <property type="entry name" value="P-loop_NTPase"/>
</dbReference>
<dbReference type="EMBL" id="CP003179">
    <property type="protein sequence ID" value="AEW05965.1"/>
    <property type="molecule type" value="Genomic_DNA"/>
</dbReference>
<accession>G8TW38</accession>
<evidence type="ECO:0000259" key="10">
    <source>
        <dbReference type="PROSITE" id="PS51192"/>
    </source>
</evidence>
<keyword evidence="13" id="KW-1185">Reference proteome</keyword>
<evidence type="ECO:0000256" key="9">
    <source>
        <dbReference type="SAM" id="MobiDB-lite"/>
    </source>
</evidence>
<evidence type="ECO:0000313" key="12">
    <source>
        <dbReference type="EMBL" id="AEW05965.1"/>
    </source>
</evidence>
<keyword evidence="5" id="KW-0067">ATP-binding</keyword>
<dbReference type="InterPro" id="IPR011545">
    <property type="entry name" value="DEAD/DEAH_box_helicase_dom"/>
</dbReference>
<dbReference type="CDD" id="cd17992">
    <property type="entry name" value="DEXHc_RecG"/>
    <property type="match status" value="1"/>
</dbReference>
<keyword evidence="7" id="KW-0234">DNA repair</keyword>
<dbReference type="GO" id="GO:0016787">
    <property type="term" value="F:hydrolase activity"/>
    <property type="evidence" value="ECO:0007669"/>
    <property type="project" value="UniProtKB-KW"/>
</dbReference>
<evidence type="ECO:0000256" key="7">
    <source>
        <dbReference type="ARBA" id="ARBA00023204"/>
    </source>
</evidence>
<keyword evidence="1" id="KW-0547">Nucleotide-binding</keyword>
<dbReference type="InterPro" id="IPR001650">
    <property type="entry name" value="Helicase_C-like"/>
</dbReference>
<dbReference type="PROSITE" id="PS51192">
    <property type="entry name" value="HELICASE_ATP_BIND_1"/>
    <property type="match status" value="1"/>
</dbReference>
<dbReference type="AlphaFoldDB" id="G8TW38"/>
<dbReference type="PATRIC" id="fig|679936.5.peg.2592"/>
<dbReference type="NCBIfam" id="NF008165">
    <property type="entry name" value="PRK10917.1-3"/>
    <property type="match status" value="1"/>
</dbReference>
<dbReference type="InterPro" id="IPR033454">
    <property type="entry name" value="RecG_wedge"/>
</dbReference>
<dbReference type="GO" id="GO:0006281">
    <property type="term" value="P:DNA repair"/>
    <property type="evidence" value="ECO:0007669"/>
    <property type="project" value="UniProtKB-KW"/>
</dbReference>
<dbReference type="NCBIfam" id="NF008168">
    <property type="entry name" value="PRK10917.2-2"/>
    <property type="match status" value="1"/>
</dbReference>
<reference evidence="12 13" key="2">
    <citation type="journal article" date="2012" name="Stand. Genomic Sci.">
        <title>Complete genome sequence of the moderately thermophilic mineral-sulfide-oxidizing firmicute Sulfobacillus acidophilus type strain (NAL(T)).</title>
        <authorList>
            <person name="Anderson I."/>
            <person name="Chertkov O."/>
            <person name="Chen A."/>
            <person name="Saunders E."/>
            <person name="Lapidus A."/>
            <person name="Nolan M."/>
            <person name="Lucas S."/>
            <person name="Hammon N."/>
            <person name="Deshpande S."/>
            <person name="Cheng J.F."/>
            <person name="Han C."/>
            <person name="Tapia R."/>
            <person name="Goodwin L.A."/>
            <person name="Pitluck S."/>
            <person name="Liolios K."/>
            <person name="Pagani I."/>
            <person name="Ivanova N."/>
            <person name="Mikhailova N."/>
            <person name="Pati A."/>
            <person name="Palaniappan K."/>
            <person name="Land M."/>
            <person name="Pan C."/>
            <person name="Rohde M."/>
            <person name="Pukall R."/>
            <person name="Goker M."/>
            <person name="Detter J.C."/>
            <person name="Woyke T."/>
            <person name="Bristow J."/>
            <person name="Eisen J.A."/>
            <person name="Markowitz V."/>
            <person name="Hugenholtz P."/>
            <person name="Kyrpides N.C."/>
            <person name="Klenk H.P."/>
            <person name="Mavromatis K."/>
        </authorList>
    </citation>
    <scope>NUCLEOTIDE SEQUENCE [LARGE SCALE GENOMIC DNA]</scope>
    <source>
        <strain evidence="13">ATCC 700253 / DSM 10332 / NAL</strain>
    </source>
</reference>
<keyword evidence="2" id="KW-0227">DNA damage</keyword>
<dbReference type="KEGG" id="sap:Sulac_2503"/>
<evidence type="ECO:0000256" key="2">
    <source>
        <dbReference type="ARBA" id="ARBA00022763"/>
    </source>
</evidence>
<evidence type="ECO:0000256" key="5">
    <source>
        <dbReference type="ARBA" id="ARBA00022840"/>
    </source>
</evidence>
<dbReference type="SMART" id="SM00487">
    <property type="entry name" value="DEXDc"/>
    <property type="match status" value="1"/>
</dbReference>
<dbReference type="SMART" id="SM00490">
    <property type="entry name" value="HELICc"/>
    <property type="match status" value="1"/>
</dbReference>
<name>G8TW38_SULAD</name>